<keyword evidence="1" id="KW-0812">Transmembrane</keyword>
<dbReference type="AlphaFoldDB" id="A0AAU9CRK1"/>
<dbReference type="KEGG" id="fax:FUAX_04340"/>
<evidence type="ECO:0000313" key="3">
    <source>
        <dbReference type="EMBL" id="BDD08002.1"/>
    </source>
</evidence>
<dbReference type="RefSeq" id="WP_338393292.1">
    <property type="nucleotide sequence ID" value="NZ_AP025314.1"/>
</dbReference>
<organism evidence="3 4">
    <name type="scientific">Fulvitalea axinellae</name>
    <dbReference type="NCBI Taxonomy" id="1182444"/>
    <lineage>
        <taxon>Bacteria</taxon>
        <taxon>Pseudomonadati</taxon>
        <taxon>Bacteroidota</taxon>
        <taxon>Cytophagia</taxon>
        <taxon>Cytophagales</taxon>
        <taxon>Persicobacteraceae</taxon>
        <taxon>Fulvitalea</taxon>
    </lineage>
</organism>
<dbReference type="Gene3D" id="3.90.550.10">
    <property type="entry name" value="Spore Coat Polysaccharide Biosynthesis Protein SpsA, Chain A"/>
    <property type="match status" value="1"/>
</dbReference>
<dbReference type="GO" id="GO:0016758">
    <property type="term" value="F:hexosyltransferase activity"/>
    <property type="evidence" value="ECO:0007669"/>
    <property type="project" value="UniProtKB-ARBA"/>
</dbReference>
<dbReference type="CDD" id="cd02525">
    <property type="entry name" value="Succinoglycan_BP_ExoA"/>
    <property type="match status" value="1"/>
</dbReference>
<dbReference type="InterPro" id="IPR029044">
    <property type="entry name" value="Nucleotide-diphossugar_trans"/>
</dbReference>
<reference evidence="3 4" key="1">
    <citation type="submission" date="2021-12" db="EMBL/GenBank/DDBJ databases">
        <title>Genome sequencing of bacteria with rrn-lacking chromosome and rrn-plasmid.</title>
        <authorList>
            <person name="Anda M."/>
            <person name="Iwasaki W."/>
        </authorList>
    </citation>
    <scope>NUCLEOTIDE SEQUENCE [LARGE SCALE GENOMIC DNA]</scope>
    <source>
        <strain evidence="3 4">DSM 100852</strain>
    </source>
</reference>
<dbReference type="InterPro" id="IPR001173">
    <property type="entry name" value="Glyco_trans_2-like"/>
</dbReference>
<keyword evidence="1" id="KW-0472">Membrane</keyword>
<dbReference type="PANTHER" id="PTHR22916">
    <property type="entry name" value="GLYCOSYLTRANSFERASE"/>
    <property type="match status" value="1"/>
</dbReference>
<feature type="transmembrane region" description="Helical" evidence="1">
    <location>
        <begin position="302"/>
        <end position="325"/>
    </location>
</feature>
<protein>
    <recommendedName>
        <fullName evidence="2">Glycosyltransferase 2-like domain-containing protein</fullName>
    </recommendedName>
</protein>
<feature type="domain" description="Glycosyltransferase 2-like" evidence="2">
    <location>
        <begin position="7"/>
        <end position="176"/>
    </location>
</feature>
<feature type="transmembrane region" description="Helical" evidence="1">
    <location>
        <begin position="279"/>
        <end position="296"/>
    </location>
</feature>
<name>A0AAU9CRK1_9BACT</name>
<keyword evidence="1" id="KW-1133">Transmembrane helix</keyword>
<dbReference type="SUPFAM" id="SSF53448">
    <property type="entry name" value="Nucleotide-diphospho-sugar transferases"/>
    <property type="match status" value="1"/>
</dbReference>
<evidence type="ECO:0000259" key="2">
    <source>
        <dbReference type="Pfam" id="PF00535"/>
    </source>
</evidence>
<dbReference type="Pfam" id="PF00535">
    <property type="entry name" value="Glycos_transf_2"/>
    <property type="match status" value="1"/>
</dbReference>
<feature type="transmembrane region" description="Helical" evidence="1">
    <location>
        <begin position="250"/>
        <end position="272"/>
    </location>
</feature>
<dbReference type="Proteomes" id="UP001348817">
    <property type="component" value="Chromosome"/>
</dbReference>
<sequence>MNTIIVSVIIVVRNEQKYILECIKSVERQFLGGKLPWELLIVDGESEDKTRSLCEKYLQSVSYNWVILDNPKRTLAPGWNIGIKNASGVYVIRPDAHSTLSSGYIQRGINTLERMQDIVAVGGGLETKAKNYWGDIIKEALSSKVGVGNSSFRTGESSGYVDTAVYGVYRRSVFDDVGYFNEELVRHQDNDMHQRLKSAGWKFYMNADMHADYYCRDTISSLFNQMYKIGRYLPDVMNSGALSLRHFAPFIFYSFIFILMLVGAVSGASVFILGGTILFLSYLIVIGISACLSVFINRKFQYIYLLGIIPGMHINYAIGTMFGLFKKVIK</sequence>
<dbReference type="EMBL" id="AP025314">
    <property type="protein sequence ID" value="BDD08002.1"/>
    <property type="molecule type" value="Genomic_DNA"/>
</dbReference>
<evidence type="ECO:0000313" key="4">
    <source>
        <dbReference type="Proteomes" id="UP001348817"/>
    </source>
</evidence>
<proteinExistence type="predicted"/>
<dbReference type="PANTHER" id="PTHR22916:SF71">
    <property type="entry name" value="GLYCOSYL TRANSFERASE"/>
    <property type="match status" value="1"/>
</dbReference>
<keyword evidence="4" id="KW-1185">Reference proteome</keyword>
<evidence type="ECO:0000256" key="1">
    <source>
        <dbReference type="SAM" id="Phobius"/>
    </source>
</evidence>
<gene>
    <name evidence="3" type="ORF">FUAX_04340</name>
</gene>
<accession>A0AAU9CRK1</accession>